<name>A0A0F8WYH0_9ZZZZ</name>
<dbReference type="SUPFAM" id="SSF46894">
    <property type="entry name" value="C-terminal effector domain of the bipartite response regulators"/>
    <property type="match status" value="1"/>
</dbReference>
<reference evidence="3" key="1">
    <citation type="journal article" date="2015" name="Nature">
        <title>Complex archaea that bridge the gap between prokaryotes and eukaryotes.</title>
        <authorList>
            <person name="Spang A."/>
            <person name="Saw J.H."/>
            <person name="Jorgensen S.L."/>
            <person name="Zaremba-Niedzwiedzka K."/>
            <person name="Martijn J."/>
            <person name="Lind A.E."/>
            <person name="van Eijk R."/>
            <person name="Schleper C."/>
            <person name="Guy L."/>
            <person name="Ettema T.J."/>
        </authorList>
    </citation>
    <scope>NUCLEOTIDE SEQUENCE</scope>
</reference>
<evidence type="ECO:0000256" key="1">
    <source>
        <dbReference type="ARBA" id="ARBA00023125"/>
    </source>
</evidence>
<organism evidence="3">
    <name type="scientific">marine sediment metagenome</name>
    <dbReference type="NCBI Taxonomy" id="412755"/>
    <lineage>
        <taxon>unclassified sequences</taxon>
        <taxon>metagenomes</taxon>
        <taxon>ecological metagenomes</taxon>
    </lineage>
</organism>
<feature type="domain" description="OmpR/PhoB-type" evidence="2">
    <location>
        <begin position="12"/>
        <end position="112"/>
    </location>
</feature>
<accession>A0A0F8WYH0</accession>
<dbReference type="GO" id="GO:0003677">
    <property type="term" value="F:DNA binding"/>
    <property type="evidence" value="ECO:0007669"/>
    <property type="project" value="UniProtKB-KW"/>
</dbReference>
<dbReference type="GO" id="GO:0000160">
    <property type="term" value="P:phosphorelay signal transduction system"/>
    <property type="evidence" value="ECO:0007669"/>
    <property type="project" value="InterPro"/>
</dbReference>
<dbReference type="GO" id="GO:0006355">
    <property type="term" value="P:regulation of DNA-templated transcription"/>
    <property type="evidence" value="ECO:0007669"/>
    <property type="project" value="InterPro"/>
</dbReference>
<evidence type="ECO:0000259" key="2">
    <source>
        <dbReference type="PROSITE" id="PS51755"/>
    </source>
</evidence>
<dbReference type="PROSITE" id="PS51755">
    <property type="entry name" value="OMPR_PHOB"/>
    <property type="match status" value="1"/>
</dbReference>
<sequence>MVKKSNCPLCGHTLPKTSKVMIDEKSGYLVADGIPVFLGGKLITVMAVLQKANLSVLTRDQIMNHLYVTDADQPFDRIIDCFVKRIRSHLKEAGIESVGIQTVYGIGYGYLEREDEKHV</sequence>
<dbReference type="Pfam" id="PF00486">
    <property type="entry name" value="Trans_reg_C"/>
    <property type="match status" value="1"/>
</dbReference>
<proteinExistence type="predicted"/>
<dbReference type="InterPro" id="IPR036388">
    <property type="entry name" value="WH-like_DNA-bd_sf"/>
</dbReference>
<comment type="caution">
    <text evidence="3">The sequence shown here is derived from an EMBL/GenBank/DDBJ whole genome shotgun (WGS) entry which is preliminary data.</text>
</comment>
<protein>
    <recommendedName>
        <fullName evidence="2">OmpR/PhoB-type domain-containing protein</fullName>
    </recommendedName>
</protein>
<dbReference type="SMART" id="SM00862">
    <property type="entry name" value="Trans_reg_C"/>
    <property type="match status" value="1"/>
</dbReference>
<evidence type="ECO:0000313" key="3">
    <source>
        <dbReference type="EMBL" id="KKK53485.1"/>
    </source>
</evidence>
<gene>
    <name evidence="3" type="ORF">LCGC14_3094330</name>
</gene>
<dbReference type="InterPro" id="IPR001867">
    <property type="entry name" value="OmpR/PhoB-type_DNA-bd"/>
</dbReference>
<dbReference type="AlphaFoldDB" id="A0A0F8WYH0"/>
<keyword evidence="1" id="KW-0238">DNA-binding</keyword>
<dbReference type="InterPro" id="IPR016032">
    <property type="entry name" value="Sig_transdc_resp-reg_C-effctor"/>
</dbReference>
<dbReference type="CDD" id="cd00383">
    <property type="entry name" value="trans_reg_C"/>
    <property type="match status" value="1"/>
</dbReference>
<dbReference type="EMBL" id="LAZR01066481">
    <property type="protein sequence ID" value="KKK53485.1"/>
    <property type="molecule type" value="Genomic_DNA"/>
</dbReference>
<dbReference type="Gene3D" id="1.10.10.10">
    <property type="entry name" value="Winged helix-like DNA-binding domain superfamily/Winged helix DNA-binding domain"/>
    <property type="match status" value="1"/>
</dbReference>